<dbReference type="AlphaFoldDB" id="A0A5B6TFA9"/>
<dbReference type="Gene3D" id="3.40.50.2000">
    <property type="entry name" value="Glycogen Phosphorylase B"/>
    <property type="match status" value="1"/>
</dbReference>
<dbReference type="RefSeq" id="WP_149091117.1">
    <property type="nucleotide sequence ID" value="NZ_VKKY01000002.1"/>
</dbReference>
<organism evidence="1 2">
    <name type="scientific">Rufibacter hautae</name>
    <dbReference type="NCBI Taxonomy" id="2595005"/>
    <lineage>
        <taxon>Bacteria</taxon>
        <taxon>Pseudomonadati</taxon>
        <taxon>Bacteroidota</taxon>
        <taxon>Cytophagia</taxon>
        <taxon>Cytophagales</taxon>
        <taxon>Hymenobacteraceae</taxon>
        <taxon>Rufibacter</taxon>
    </lineage>
</organism>
<sequence>MIRKRILLASLLKPVSDTRLYEKIGQSLAKLPQVEVHVAGYNAPLPSYAQSDKITFHPVFDFKRISFGRLGAQLKYWRLLKKVKPALLVVGTHELLPLGWLYCRLHSCQLVYDVQENYFLNLLTQKVYPGVLGKILGHAVRSLEHAIAPSISHFFLAEEAYRLELPFIGHRYTVLQNKYLPPTQETSVPRSLPVILQEEKPLRLLYSGTISRLYGVMEAITFTQNLRQWVPSAELTIIGYAADAAFLEEVKARVAPLCFVTLLGGNTLVPHNEILAQEKLHHIGLLPYRPHPSTFTCVPTKLFEYIGNGLVVIMESNPLWQKILQDHEAGVVLPFARAITPKKIEALLEKPYYQNGIPEQVFWMEEESTLQGVVIKLLSL</sequence>
<dbReference type="GO" id="GO:0016740">
    <property type="term" value="F:transferase activity"/>
    <property type="evidence" value="ECO:0007669"/>
    <property type="project" value="UniProtKB-KW"/>
</dbReference>
<gene>
    <name evidence="1" type="ORF">FOA19_12325</name>
</gene>
<comment type="caution">
    <text evidence="1">The sequence shown here is derived from an EMBL/GenBank/DDBJ whole genome shotgun (WGS) entry which is preliminary data.</text>
</comment>
<dbReference type="SUPFAM" id="SSF53756">
    <property type="entry name" value="UDP-Glycosyltransferase/glycogen phosphorylase"/>
    <property type="match status" value="1"/>
</dbReference>
<protein>
    <submittedName>
        <fullName evidence="1">Glycosyltransferase family 4 protein</fullName>
    </submittedName>
</protein>
<dbReference type="Proteomes" id="UP000324133">
    <property type="component" value="Unassembled WGS sequence"/>
</dbReference>
<evidence type="ECO:0000313" key="1">
    <source>
        <dbReference type="EMBL" id="KAA3438054.1"/>
    </source>
</evidence>
<dbReference type="OrthoDB" id="925984at2"/>
<accession>A0A5B6TFA9</accession>
<dbReference type="EMBL" id="VKKY01000002">
    <property type="protein sequence ID" value="KAA3438054.1"/>
    <property type="molecule type" value="Genomic_DNA"/>
</dbReference>
<proteinExistence type="predicted"/>
<reference evidence="1 2" key="1">
    <citation type="submission" date="2019-07" db="EMBL/GenBank/DDBJ databases">
        <title>Rufibacter sp. nov., isolated from lake sediment.</title>
        <authorList>
            <person name="Qu J.-H."/>
        </authorList>
    </citation>
    <scope>NUCLEOTIDE SEQUENCE [LARGE SCALE GENOMIC DNA]</scope>
    <source>
        <strain evidence="1 2">NBS58-1</strain>
    </source>
</reference>
<keyword evidence="1" id="KW-0808">Transferase</keyword>
<name>A0A5B6TFA9_9BACT</name>
<evidence type="ECO:0000313" key="2">
    <source>
        <dbReference type="Proteomes" id="UP000324133"/>
    </source>
</evidence>
<keyword evidence="2" id="KW-1185">Reference proteome</keyword>